<feature type="compositionally biased region" description="Polar residues" evidence="1">
    <location>
        <begin position="207"/>
        <end position="224"/>
    </location>
</feature>
<feature type="transmembrane region" description="Helical" evidence="2">
    <location>
        <begin position="78"/>
        <end position="95"/>
    </location>
</feature>
<organism evidence="3 4">
    <name type="scientific">Ambispora leptoticha</name>
    <dbReference type="NCBI Taxonomy" id="144679"/>
    <lineage>
        <taxon>Eukaryota</taxon>
        <taxon>Fungi</taxon>
        <taxon>Fungi incertae sedis</taxon>
        <taxon>Mucoromycota</taxon>
        <taxon>Glomeromycotina</taxon>
        <taxon>Glomeromycetes</taxon>
        <taxon>Archaeosporales</taxon>
        <taxon>Ambisporaceae</taxon>
        <taxon>Ambispora</taxon>
    </lineage>
</organism>
<evidence type="ECO:0000313" key="4">
    <source>
        <dbReference type="Proteomes" id="UP000789508"/>
    </source>
</evidence>
<feature type="transmembrane region" description="Helical" evidence="2">
    <location>
        <begin position="44"/>
        <end position="66"/>
    </location>
</feature>
<dbReference type="OrthoDB" id="2239528at2759"/>
<sequence>CPNSVGDNDFGFDTTGEVSTAINLYVVLGLSQVWGGQIDETLRAFFGLIYCIVAVACLFGLIGSVVSSRRSVRFFSTILWFLFIAHITIDIVQVIEMYKHKDDRIADCIGNVTQAVNDASGKINNSTANITLANNATNAATDSVKSKVEKHSPADCQKWVDIAMWAIAIWYGIINLLLLYFCNVAARFARQLESEYRHHKLRDHTRSAVNRSGSRTSLNSSLNYQPHKGIRGGSD</sequence>
<evidence type="ECO:0000256" key="1">
    <source>
        <dbReference type="SAM" id="MobiDB-lite"/>
    </source>
</evidence>
<gene>
    <name evidence="3" type="ORF">ALEPTO_LOCUS7164</name>
</gene>
<accession>A0A9N9G3H4</accession>
<protein>
    <submittedName>
        <fullName evidence="3">5350_t:CDS:1</fullName>
    </submittedName>
</protein>
<keyword evidence="2" id="KW-1133">Transmembrane helix</keyword>
<dbReference type="AlphaFoldDB" id="A0A9N9G3H4"/>
<name>A0A9N9G3H4_9GLOM</name>
<feature type="non-terminal residue" evidence="3">
    <location>
        <position position="235"/>
    </location>
</feature>
<comment type="caution">
    <text evidence="3">The sequence shown here is derived from an EMBL/GenBank/DDBJ whole genome shotgun (WGS) entry which is preliminary data.</text>
</comment>
<reference evidence="3" key="1">
    <citation type="submission" date="2021-06" db="EMBL/GenBank/DDBJ databases">
        <authorList>
            <person name="Kallberg Y."/>
            <person name="Tangrot J."/>
            <person name="Rosling A."/>
        </authorList>
    </citation>
    <scope>NUCLEOTIDE SEQUENCE</scope>
    <source>
        <strain evidence="3">FL130A</strain>
    </source>
</reference>
<feature type="transmembrane region" description="Helical" evidence="2">
    <location>
        <begin position="162"/>
        <end position="182"/>
    </location>
</feature>
<dbReference type="Proteomes" id="UP000789508">
    <property type="component" value="Unassembled WGS sequence"/>
</dbReference>
<feature type="region of interest" description="Disordered" evidence="1">
    <location>
        <begin position="201"/>
        <end position="235"/>
    </location>
</feature>
<evidence type="ECO:0000256" key="2">
    <source>
        <dbReference type="SAM" id="Phobius"/>
    </source>
</evidence>
<dbReference type="EMBL" id="CAJVPS010002912">
    <property type="protein sequence ID" value="CAG8578892.1"/>
    <property type="molecule type" value="Genomic_DNA"/>
</dbReference>
<proteinExistence type="predicted"/>
<keyword evidence="2" id="KW-0472">Membrane</keyword>
<keyword evidence="4" id="KW-1185">Reference proteome</keyword>
<keyword evidence="2" id="KW-0812">Transmembrane</keyword>
<evidence type="ECO:0000313" key="3">
    <source>
        <dbReference type="EMBL" id="CAG8578892.1"/>
    </source>
</evidence>